<keyword evidence="8 9" id="KW-0927">Auxin signaling pathway</keyword>
<dbReference type="GO" id="GO:0003676">
    <property type="term" value="F:nucleic acid binding"/>
    <property type="evidence" value="ECO:0007669"/>
    <property type="project" value="InterPro"/>
</dbReference>
<evidence type="ECO:0000256" key="1">
    <source>
        <dbReference type="ARBA" id="ARBA00004123"/>
    </source>
</evidence>
<comment type="caution">
    <text evidence="12">The sequence shown here is derived from an EMBL/GenBank/DDBJ whole genome shotgun (WGS) entry which is preliminary data.</text>
</comment>
<keyword evidence="5 9" id="KW-0805">Transcription regulation</keyword>
<evidence type="ECO:0000256" key="5">
    <source>
        <dbReference type="ARBA" id="ARBA00023015"/>
    </source>
</evidence>
<comment type="subcellular location">
    <subcellularLocation>
        <location evidence="1 9">Nucleus</location>
    </subcellularLocation>
</comment>
<comment type="subunit">
    <text evidence="9">Homodimers and heterodimers.</text>
</comment>
<feature type="compositionally biased region" description="Polar residues" evidence="10">
    <location>
        <begin position="21"/>
        <end position="34"/>
    </location>
</feature>
<dbReference type="InterPro" id="IPR007848">
    <property type="entry name" value="Small_mtfrase_dom"/>
</dbReference>
<feature type="region of interest" description="Disordered" evidence="10">
    <location>
        <begin position="1"/>
        <end position="40"/>
    </location>
</feature>
<gene>
    <name evidence="12" type="ORF">RHGRI_013232</name>
</gene>
<evidence type="ECO:0000256" key="7">
    <source>
        <dbReference type="ARBA" id="ARBA00023242"/>
    </source>
</evidence>
<dbReference type="GO" id="GO:0005634">
    <property type="term" value="C:nucleus"/>
    <property type="evidence" value="ECO:0007669"/>
    <property type="project" value="UniProtKB-SubCell"/>
</dbReference>
<dbReference type="InterPro" id="IPR051720">
    <property type="entry name" value="rRNA_MeTrfase/Polyamine_Synth"/>
</dbReference>
<dbReference type="PROSITE" id="PS51745">
    <property type="entry name" value="PB1"/>
    <property type="match status" value="1"/>
</dbReference>
<dbReference type="SUPFAM" id="SSF54277">
    <property type="entry name" value="CAD &amp; PB1 domains"/>
    <property type="match status" value="1"/>
</dbReference>
<comment type="similarity">
    <text evidence="3">Belongs to the methyltransferase superfamily. PrmA family.</text>
</comment>
<accession>A0AAV6K576</accession>
<dbReference type="AlphaFoldDB" id="A0AAV6K576"/>
<evidence type="ECO:0000256" key="8">
    <source>
        <dbReference type="ARBA" id="ARBA00023294"/>
    </source>
</evidence>
<evidence type="ECO:0000256" key="2">
    <source>
        <dbReference type="ARBA" id="ARBA00006728"/>
    </source>
</evidence>
<organism evidence="12 13">
    <name type="scientific">Rhododendron griersonianum</name>
    <dbReference type="NCBI Taxonomy" id="479676"/>
    <lineage>
        <taxon>Eukaryota</taxon>
        <taxon>Viridiplantae</taxon>
        <taxon>Streptophyta</taxon>
        <taxon>Embryophyta</taxon>
        <taxon>Tracheophyta</taxon>
        <taxon>Spermatophyta</taxon>
        <taxon>Magnoliopsida</taxon>
        <taxon>eudicotyledons</taxon>
        <taxon>Gunneridae</taxon>
        <taxon>Pentapetalae</taxon>
        <taxon>asterids</taxon>
        <taxon>Ericales</taxon>
        <taxon>Ericaceae</taxon>
        <taxon>Ericoideae</taxon>
        <taxon>Rhodoreae</taxon>
        <taxon>Rhododendron</taxon>
    </lineage>
</organism>
<dbReference type="Proteomes" id="UP000823749">
    <property type="component" value="Chromosome 5"/>
</dbReference>
<comment type="similarity">
    <text evidence="2 9">Belongs to the Aux/IAA family.</text>
</comment>
<dbReference type="GO" id="GO:0008988">
    <property type="term" value="F:rRNA (adenine-N6-)-methyltransferase activity"/>
    <property type="evidence" value="ECO:0007669"/>
    <property type="project" value="TreeGrafter"/>
</dbReference>
<dbReference type="InterPro" id="IPR033389">
    <property type="entry name" value="AUX/IAA_dom"/>
</dbReference>
<dbReference type="Pfam" id="PF05175">
    <property type="entry name" value="MTS"/>
    <property type="match status" value="1"/>
</dbReference>
<evidence type="ECO:0000256" key="10">
    <source>
        <dbReference type="SAM" id="MobiDB-lite"/>
    </source>
</evidence>
<dbReference type="InterPro" id="IPR053793">
    <property type="entry name" value="PB1-like"/>
</dbReference>
<dbReference type="PANTHER" id="PTHR23290:SF0">
    <property type="entry name" value="RRNA N6-ADENOSINE-METHYLTRANSFERASE METTL5"/>
    <property type="match status" value="1"/>
</dbReference>
<evidence type="ECO:0000256" key="4">
    <source>
        <dbReference type="ARBA" id="ARBA00022491"/>
    </source>
</evidence>
<comment type="function">
    <text evidence="9">Aux/IAA proteins are short-lived transcriptional factors that function as repressors of early auxin response genes at low auxin concentrations.</text>
</comment>
<dbReference type="EMBL" id="JACTNZ010000005">
    <property type="protein sequence ID" value="KAG5547467.1"/>
    <property type="molecule type" value="Genomic_DNA"/>
</dbReference>
<dbReference type="PANTHER" id="PTHR23290">
    <property type="entry name" value="RRNA N6-ADENOSINE-METHYLTRANSFERASE METTL5"/>
    <property type="match status" value="1"/>
</dbReference>
<dbReference type="GO" id="GO:0009734">
    <property type="term" value="P:auxin-activated signaling pathway"/>
    <property type="evidence" value="ECO:0007669"/>
    <property type="project" value="UniProtKB-UniRule"/>
</dbReference>
<evidence type="ECO:0000256" key="6">
    <source>
        <dbReference type="ARBA" id="ARBA00023163"/>
    </source>
</evidence>
<evidence type="ECO:0000313" key="12">
    <source>
        <dbReference type="EMBL" id="KAG5547467.1"/>
    </source>
</evidence>
<dbReference type="InterPro" id="IPR029063">
    <property type="entry name" value="SAM-dependent_MTases_sf"/>
</dbReference>
<sequence>MSMHFEAHDYMSLSEAPNPPMETSENPNISSQTNDKNKGLNLKATELRLGLPGSESPEREFGLCVKGLFSGAKRGFSDTLDGGSRKWVFTGSGGSDLDLAKNGCFFSPKGISGGEVSSQQSSMAANAVKEAVPQAPKLVQEKKPQIPSAAKAQVVGWPPIRSFRKNSMASNQPKDDDEVDAKSGSSSLYVKVSMEGAPYLRKVDLKIYSGYAEMSSALEKMFSCFTIGQCGSDGVPGRDGLSESRLMDLLHGSEYVLTYEDKDGDWMLVGDVPWEMFTDSCKRLRIMKSSDAVGLENSFGDVTNKVVADFGCGCGTLGLAASLLDAEYVVGLDIDAQSIEIATANAEDLELEMDFVQCDLRNLGWRGPIVDTVVMNPPFGTRKKGADMDFLCAALKIASQAVYSLHKTTTREHVKRTALRDYNAKSAEVLCELRFDVPQLYKFHKKKEVDVAVDLWRFVPQRIQGKGL</sequence>
<reference evidence="12" key="1">
    <citation type="submission" date="2020-08" db="EMBL/GenBank/DDBJ databases">
        <title>Plant Genome Project.</title>
        <authorList>
            <person name="Zhang R.-G."/>
        </authorList>
    </citation>
    <scope>NUCLEOTIDE SEQUENCE</scope>
    <source>
        <strain evidence="12">WSP0</strain>
        <tissue evidence="12">Leaf</tissue>
    </source>
</reference>
<proteinExistence type="inferred from homology"/>
<evidence type="ECO:0000313" key="13">
    <source>
        <dbReference type="Proteomes" id="UP000823749"/>
    </source>
</evidence>
<protein>
    <recommendedName>
        <fullName evidence="9">Auxin-responsive protein</fullName>
    </recommendedName>
</protein>
<dbReference type="CDD" id="cd02440">
    <property type="entry name" value="AdoMet_MTases"/>
    <property type="match status" value="1"/>
</dbReference>
<evidence type="ECO:0000259" key="11">
    <source>
        <dbReference type="PROSITE" id="PS51745"/>
    </source>
</evidence>
<keyword evidence="6 9" id="KW-0804">Transcription</keyword>
<evidence type="ECO:0000256" key="3">
    <source>
        <dbReference type="ARBA" id="ARBA00009741"/>
    </source>
</evidence>
<dbReference type="Gene3D" id="3.10.20.90">
    <property type="entry name" value="Phosphatidylinositol 3-kinase Catalytic Subunit, Chain A, domain 1"/>
    <property type="match status" value="1"/>
</dbReference>
<keyword evidence="7 9" id="KW-0539">Nucleus</keyword>
<dbReference type="FunFam" id="3.10.20.90:FF:000078">
    <property type="entry name" value="Auxin-responsive protein"/>
    <property type="match status" value="1"/>
</dbReference>
<dbReference type="Pfam" id="PF02309">
    <property type="entry name" value="AUX_IAA"/>
    <property type="match status" value="1"/>
</dbReference>
<keyword evidence="4 9" id="KW-0678">Repressor</keyword>
<feature type="domain" description="PB1" evidence="11">
    <location>
        <begin position="187"/>
        <end position="289"/>
    </location>
</feature>
<dbReference type="Gene3D" id="3.40.50.150">
    <property type="entry name" value="Vaccinia Virus protein VP39"/>
    <property type="match status" value="1"/>
</dbReference>
<dbReference type="PROSITE" id="PS00092">
    <property type="entry name" value="N6_MTASE"/>
    <property type="match status" value="1"/>
</dbReference>
<evidence type="ECO:0000256" key="9">
    <source>
        <dbReference type="RuleBase" id="RU004549"/>
    </source>
</evidence>
<dbReference type="InterPro" id="IPR002052">
    <property type="entry name" value="DNA_methylase_N6_adenine_CS"/>
</dbReference>
<dbReference type="SUPFAM" id="SSF53335">
    <property type="entry name" value="S-adenosyl-L-methionine-dependent methyltransferases"/>
    <property type="match status" value="1"/>
</dbReference>
<name>A0AAV6K576_9ERIC</name>
<keyword evidence="13" id="KW-1185">Reference proteome</keyword>